<evidence type="ECO:0000256" key="11">
    <source>
        <dbReference type="SAM" id="Coils"/>
    </source>
</evidence>
<evidence type="ECO:0000256" key="2">
    <source>
        <dbReference type="ARBA" id="ARBA00022692"/>
    </source>
</evidence>
<proteinExistence type="inferred from homology"/>
<feature type="transmembrane region" description="Helical" evidence="10">
    <location>
        <begin position="198"/>
        <end position="218"/>
    </location>
</feature>
<keyword evidence="6 11" id="KW-0175">Coiled coil</keyword>
<reference evidence="13" key="2">
    <citation type="submission" date="2015-01" db="EMBL/GenBank/DDBJ databases">
        <title>Evolutionary Origins and Diversification of the Mycorrhizal Mutualists.</title>
        <authorList>
            <consortium name="DOE Joint Genome Institute"/>
            <consortium name="Mycorrhizal Genomics Consortium"/>
            <person name="Kohler A."/>
            <person name="Kuo A."/>
            <person name="Nagy L.G."/>
            <person name="Floudas D."/>
            <person name="Copeland A."/>
            <person name="Barry K.W."/>
            <person name="Cichocki N."/>
            <person name="Veneault-Fourrey C."/>
            <person name="LaButti K."/>
            <person name="Lindquist E.A."/>
            <person name="Lipzen A."/>
            <person name="Lundell T."/>
            <person name="Morin E."/>
            <person name="Murat C."/>
            <person name="Riley R."/>
            <person name="Ohm R."/>
            <person name="Sun H."/>
            <person name="Tunlid A."/>
            <person name="Henrissat B."/>
            <person name="Grigoriev I.V."/>
            <person name="Hibbett D.S."/>
            <person name="Martin F."/>
        </authorList>
    </citation>
    <scope>NUCLEOTIDE SEQUENCE [LARGE SCALE GENOMIC DNA]</scope>
    <source>
        <strain evidence="13">MAFF 305830</strain>
    </source>
</reference>
<dbReference type="Pfam" id="PF05546">
    <property type="entry name" value="She9_MDM33"/>
    <property type="match status" value="1"/>
</dbReference>
<sequence length="320" mass="35978">MLMRTCARRQLASSSRISFTVPRARFYSQQPDVSQKLKQWRESAITNSQARLAAWTDSAGQQLALLGSKLNHLTGYELVEELKRQVVEQESRIDIARDASRQAKTAYEDAVAERSQCQREVNDLLQRKSSWSDSDVLRFTNLVRQDHLNEQAEAKAKVEASEADAAIEQEFQKLTKAILNRYHEEQVWSDKIRSASTYGSLVALGLNLVVFVMAIIVVEPYKRKKMAQTFEKRIETLSAETKEMVERIASRVDDHLVKQEALLAPLVASQEINTDAPLPMNDSIAQGYSLPVDKREIMAAGFGAATAMVFCGALLLTLTR</sequence>
<feature type="coiled-coil region" evidence="11">
    <location>
        <begin position="79"/>
        <end position="169"/>
    </location>
</feature>
<dbReference type="AlphaFoldDB" id="A0A0C3B2L3"/>
<organism evidence="12 13">
    <name type="scientific">Serendipita vermifera MAFF 305830</name>
    <dbReference type="NCBI Taxonomy" id="933852"/>
    <lineage>
        <taxon>Eukaryota</taxon>
        <taxon>Fungi</taxon>
        <taxon>Dikarya</taxon>
        <taxon>Basidiomycota</taxon>
        <taxon>Agaricomycotina</taxon>
        <taxon>Agaricomycetes</taxon>
        <taxon>Sebacinales</taxon>
        <taxon>Serendipitaceae</taxon>
        <taxon>Serendipita</taxon>
    </lineage>
</organism>
<keyword evidence="13" id="KW-1185">Reference proteome</keyword>
<dbReference type="HOGENOM" id="CLU_025632_3_1_1"/>
<protein>
    <recommendedName>
        <fullName evidence="10">Sensitive to high expression protein 9, mitochondrial</fullName>
    </recommendedName>
</protein>
<keyword evidence="4 10" id="KW-0809">Transit peptide</keyword>
<keyword evidence="7 10" id="KW-0496">Mitochondrion</keyword>
<name>A0A0C3B2L3_SERVB</name>
<evidence type="ECO:0000256" key="5">
    <source>
        <dbReference type="ARBA" id="ARBA00022989"/>
    </source>
</evidence>
<comment type="similarity">
    <text evidence="1 10">Belongs to the SHE9 family.</text>
</comment>
<feature type="transmembrane region" description="Helical" evidence="10">
    <location>
        <begin position="297"/>
        <end position="318"/>
    </location>
</feature>
<comment type="subunit">
    <text evidence="10">Homooligomer.</text>
</comment>
<dbReference type="Proteomes" id="UP000054097">
    <property type="component" value="Unassembled WGS sequence"/>
</dbReference>
<evidence type="ECO:0000256" key="9">
    <source>
        <dbReference type="ARBA" id="ARBA00024807"/>
    </source>
</evidence>
<evidence type="ECO:0000256" key="10">
    <source>
        <dbReference type="RuleBase" id="RU364128"/>
    </source>
</evidence>
<dbReference type="InterPro" id="IPR008839">
    <property type="entry name" value="MDM33_fungi"/>
</dbReference>
<comment type="function">
    <text evidence="9">Required for the maintenance of the structure of the mitochondrial inner membrane. Involved in mitochondrial morphology. Causes growth arrest when highly overexpressed.</text>
</comment>
<evidence type="ECO:0000256" key="6">
    <source>
        <dbReference type="ARBA" id="ARBA00023054"/>
    </source>
</evidence>
<evidence type="ECO:0000256" key="4">
    <source>
        <dbReference type="ARBA" id="ARBA00022946"/>
    </source>
</evidence>
<evidence type="ECO:0000256" key="8">
    <source>
        <dbReference type="ARBA" id="ARBA00023136"/>
    </source>
</evidence>
<dbReference type="GO" id="GO:0007007">
    <property type="term" value="P:inner mitochondrial membrane organization"/>
    <property type="evidence" value="ECO:0007669"/>
    <property type="project" value="TreeGrafter"/>
</dbReference>
<comment type="subcellular location">
    <subcellularLocation>
        <location evidence="10">Mitochondrion inner membrane</location>
        <topology evidence="10">Multi-pass membrane protein</topology>
    </subcellularLocation>
</comment>
<keyword evidence="3 10" id="KW-0999">Mitochondrion inner membrane</keyword>
<reference evidence="12 13" key="1">
    <citation type="submission" date="2014-04" db="EMBL/GenBank/DDBJ databases">
        <authorList>
            <consortium name="DOE Joint Genome Institute"/>
            <person name="Kuo A."/>
            <person name="Zuccaro A."/>
            <person name="Kohler A."/>
            <person name="Nagy L.G."/>
            <person name="Floudas D."/>
            <person name="Copeland A."/>
            <person name="Barry K.W."/>
            <person name="Cichocki N."/>
            <person name="Veneault-Fourrey C."/>
            <person name="LaButti K."/>
            <person name="Lindquist E.A."/>
            <person name="Lipzen A."/>
            <person name="Lundell T."/>
            <person name="Morin E."/>
            <person name="Murat C."/>
            <person name="Sun H."/>
            <person name="Tunlid A."/>
            <person name="Henrissat B."/>
            <person name="Grigoriev I.V."/>
            <person name="Hibbett D.S."/>
            <person name="Martin F."/>
            <person name="Nordberg H.P."/>
            <person name="Cantor M.N."/>
            <person name="Hua S.X."/>
        </authorList>
    </citation>
    <scope>NUCLEOTIDE SEQUENCE [LARGE SCALE GENOMIC DNA]</scope>
    <source>
        <strain evidence="12 13">MAFF 305830</strain>
    </source>
</reference>
<evidence type="ECO:0000256" key="7">
    <source>
        <dbReference type="ARBA" id="ARBA00023128"/>
    </source>
</evidence>
<dbReference type="GO" id="GO:0005743">
    <property type="term" value="C:mitochondrial inner membrane"/>
    <property type="evidence" value="ECO:0007669"/>
    <property type="project" value="UniProtKB-SubCell"/>
</dbReference>
<keyword evidence="8 10" id="KW-0472">Membrane</keyword>
<evidence type="ECO:0000256" key="1">
    <source>
        <dbReference type="ARBA" id="ARBA00007472"/>
    </source>
</evidence>
<evidence type="ECO:0000313" key="12">
    <source>
        <dbReference type="EMBL" id="KIM25756.1"/>
    </source>
</evidence>
<dbReference type="OrthoDB" id="5595506at2759"/>
<gene>
    <name evidence="12" type="ORF">M408DRAFT_330958</name>
</gene>
<dbReference type="PANTHER" id="PTHR31961:SF3">
    <property type="entry name" value="SENSITIVE TO HIGH EXPRESSION PROTEIN 9, MITOCHONDRIAL"/>
    <property type="match status" value="1"/>
</dbReference>
<evidence type="ECO:0000313" key="13">
    <source>
        <dbReference type="Proteomes" id="UP000054097"/>
    </source>
</evidence>
<keyword evidence="2 10" id="KW-0812">Transmembrane</keyword>
<dbReference type="EMBL" id="KN824311">
    <property type="protein sequence ID" value="KIM25756.1"/>
    <property type="molecule type" value="Genomic_DNA"/>
</dbReference>
<keyword evidence="5 10" id="KW-1133">Transmembrane helix</keyword>
<dbReference type="PANTHER" id="PTHR31961">
    <property type="entry name" value="SENSITIVE TO HIGH EXPRESSION PROTEIN 9, MITOCHONDRIAL"/>
    <property type="match status" value="1"/>
</dbReference>
<evidence type="ECO:0000256" key="3">
    <source>
        <dbReference type="ARBA" id="ARBA00022792"/>
    </source>
</evidence>
<accession>A0A0C3B2L3</accession>
<dbReference type="STRING" id="933852.A0A0C3B2L3"/>